<protein>
    <submittedName>
        <fullName evidence="1">Uncharacterized protein</fullName>
    </submittedName>
</protein>
<comment type="caution">
    <text evidence="1">The sequence shown here is derived from an EMBL/GenBank/DDBJ whole genome shotgun (WGS) entry which is preliminary data.</text>
</comment>
<reference evidence="1 2" key="1">
    <citation type="journal article" date="2022" name="Genome Biol. Evol.">
        <title>The Spruce Budworm Genome: Reconstructing the Evolutionary History of Antifreeze Proteins.</title>
        <authorList>
            <person name="Beliveau C."/>
            <person name="Gagne P."/>
            <person name="Picq S."/>
            <person name="Vernygora O."/>
            <person name="Keeling C.I."/>
            <person name="Pinkney K."/>
            <person name="Doucet D."/>
            <person name="Wen F."/>
            <person name="Johnston J.S."/>
            <person name="Maaroufi H."/>
            <person name="Boyle B."/>
            <person name="Laroche J."/>
            <person name="Dewar K."/>
            <person name="Juretic N."/>
            <person name="Blackburn G."/>
            <person name="Nisole A."/>
            <person name="Brunet B."/>
            <person name="Brandao M."/>
            <person name="Lumley L."/>
            <person name="Duan J."/>
            <person name="Quan G."/>
            <person name="Lucarotti C.J."/>
            <person name="Roe A.D."/>
            <person name="Sperling F.A.H."/>
            <person name="Levesque R.C."/>
            <person name="Cusson M."/>
        </authorList>
    </citation>
    <scope>NUCLEOTIDE SEQUENCE [LARGE SCALE GENOMIC DNA]</scope>
    <source>
        <strain evidence="1">Glfc:IPQL:Cfum</strain>
    </source>
</reference>
<evidence type="ECO:0000313" key="1">
    <source>
        <dbReference type="EMBL" id="KAI8428232.1"/>
    </source>
</evidence>
<keyword evidence="2" id="KW-1185">Reference proteome</keyword>
<evidence type="ECO:0000313" key="2">
    <source>
        <dbReference type="Proteomes" id="UP001064048"/>
    </source>
</evidence>
<sequence length="106" mass="12012">MLRELIPADLVKLQSSADWKRAIVASYNQDAGMTPEDAKITFLKVIYRWPTFGSAFFEVKQTTEPNYPELLLIAINKHGVSLIHPTSKMIAILREKSRYITAGCDK</sequence>
<gene>
    <name evidence="1" type="ORF">MSG28_002454</name>
</gene>
<dbReference type="EMBL" id="CM046103">
    <property type="protein sequence ID" value="KAI8428232.1"/>
    <property type="molecule type" value="Genomic_DNA"/>
</dbReference>
<name>A0ACC0JVL6_CHOFU</name>
<accession>A0ACC0JVL6</accession>
<dbReference type="Proteomes" id="UP001064048">
    <property type="component" value="Chromosome 3"/>
</dbReference>
<proteinExistence type="predicted"/>
<organism evidence="1 2">
    <name type="scientific">Choristoneura fumiferana</name>
    <name type="common">Spruce budworm moth</name>
    <name type="synonym">Archips fumiferana</name>
    <dbReference type="NCBI Taxonomy" id="7141"/>
    <lineage>
        <taxon>Eukaryota</taxon>
        <taxon>Metazoa</taxon>
        <taxon>Ecdysozoa</taxon>
        <taxon>Arthropoda</taxon>
        <taxon>Hexapoda</taxon>
        <taxon>Insecta</taxon>
        <taxon>Pterygota</taxon>
        <taxon>Neoptera</taxon>
        <taxon>Endopterygota</taxon>
        <taxon>Lepidoptera</taxon>
        <taxon>Glossata</taxon>
        <taxon>Ditrysia</taxon>
        <taxon>Tortricoidea</taxon>
        <taxon>Tortricidae</taxon>
        <taxon>Tortricinae</taxon>
        <taxon>Choristoneura</taxon>
    </lineage>
</organism>